<keyword evidence="2" id="KW-1003">Cell membrane</keyword>
<organism evidence="10 11">
    <name type="scientific">Treponema vincentii</name>
    <dbReference type="NCBI Taxonomy" id="69710"/>
    <lineage>
        <taxon>Bacteria</taxon>
        <taxon>Pseudomonadati</taxon>
        <taxon>Spirochaetota</taxon>
        <taxon>Spirochaetia</taxon>
        <taxon>Spirochaetales</taxon>
        <taxon>Treponemataceae</taxon>
        <taxon>Treponema</taxon>
    </lineage>
</organism>
<name>A0A6P1Y212_9SPIR</name>
<dbReference type="PANTHER" id="PTHR42781:SF4">
    <property type="entry name" value="SPERMIDINE_PUTRESCINE IMPORT ATP-BINDING PROTEIN POTA"/>
    <property type="match status" value="1"/>
</dbReference>
<dbReference type="InterPro" id="IPR015853">
    <property type="entry name" value="ABC_transpr_FbpC"/>
</dbReference>
<dbReference type="RefSeq" id="WP_162663628.1">
    <property type="nucleotide sequence ID" value="NZ_CP048020.1"/>
</dbReference>
<dbReference type="SUPFAM" id="SSF52540">
    <property type="entry name" value="P-loop containing nucleoside triphosphate hydrolases"/>
    <property type="match status" value="1"/>
</dbReference>
<dbReference type="AlphaFoldDB" id="A0A6P1Y212"/>
<evidence type="ECO:0000256" key="5">
    <source>
        <dbReference type="ARBA" id="ARBA00022840"/>
    </source>
</evidence>
<evidence type="ECO:0000313" key="10">
    <source>
        <dbReference type="EMBL" id="QHX43300.1"/>
    </source>
</evidence>
<gene>
    <name evidence="10" type="ORF">GWP43_07390</name>
</gene>
<dbReference type="InterPro" id="IPR003439">
    <property type="entry name" value="ABC_transporter-like_ATP-bd"/>
</dbReference>
<dbReference type="GO" id="GO:0016887">
    <property type="term" value="F:ATP hydrolysis activity"/>
    <property type="evidence" value="ECO:0007669"/>
    <property type="project" value="InterPro"/>
</dbReference>
<reference evidence="10 11" key="1">
    <citation type="submission" date="2020-01" db="EMBL/GenBank/DDBJ databases">
        <title>Complete genome sequence of a human oral phylogroup 1 Treponema sp. strain ATCC 700766, originally isolated from periodontitis dental plaque.</title>
        <authorList>
            <person name="Chan Y."/>
            <person name="Huo Y.-B."/>
            <person name="Yu X.-L."/>
            <person name="Zeng H."/>
            <person name="Leung W.-K."/>
            <person name="Watt R.M."/>
        </authorList>
    </citation>
    <scope>NUCLEOTIDE SEQUENCE [LARGE SCALE GENOMIC DNA]</scope>
    <source>
        <strain evidence="10 11">OMZ 804</strain>
    </source>
</reference>
<dbReference type="EMBL" id="CP048020">
    <property type="protein sequence ID" value="QHX43300.1"/>
    <property type="molecule type" value="Genomic_DNA"/>
</dbReference>
<proteinExistence type="predicted"/>
<dbReference type="InterPro" id="IPR003593">
    <property type="entry name" value="AAA+_ATPase"/>
</dbReference>
<dbReference type="CDD" id="cd03259">
    <property type="entry name" value="ABC_Carb_Solutes_like"/>
    <property type="match status" value="1"/>
</dbReference>
<dbReference type="PROSITE" id="PS50893">
    <property type="entry name" value="ABC_TRANSPORTER_2"/>
    <property type="match status" value="1"/>
</dbReference>
<dbReference type="Gene3D" id="3.40.50.300">
    <property type="entry name" value="P-loop containing nucleotide triphosphate hydrolases"/>
    <property type="match status" value="1"/>
</dbReference>
<evidence type="ECO:0000313" key="11">
    <source>
        <dbReference type="Proteomes" id="UP000464374"/>
    </source>
</evidence>
<evidence type="ECO:0000256" key="7">
    <source>
        <dbReference type="ARBA" id="ARBA00023065"/>
    </source>
</evidence>
<evidence type="ECO:0000256" key="3">
    <source>
        <dbReference type="ARBA" id="ARBA00022496"/>
    </source>
</evidence>
<feature type="domain" description="ABC transporter" evidence="9">
    <location>
        <begin position="21"/>
        <end position="225"/>
    </location>
</feature>
<dbReference type="GO" id="GO:0015408">
    <property type="term" value="F:ABC-type ferric iron transporter activity"/>
    <property type="evidence" value="ECO:0007669"/>
    <property type="project" value="InterPro"/>
</dbReference>
<evidence type="ECO:0000256" key="1">
    <source>
        <dbReference type="ARBA" id="ARBA00022448"/>
    </source>
</evidence>
<keyword evidence="1" id="KW-0813">Transport</keyword>
<evidence type="ECO:0000259" key="9">
    <source>
        <dbReference type="PROSITE" id="PS50893"/>
    </source>
</evidence>
<dbReference type="GO" id="GO:0005524">
    <property type="term" value="F:ATP binding"/>
    <property type="evidence" value="ECO:0007669"/>
    <property type="project" value="UniProtKB-KW"/>
</dbReference>
<protein>
    <submittedName>
        <fullName evidence="10">ABC transporter ATP-binding protein</fullName>
    </submittedName>
</protein>
<dbReference type="KEGG" id="trz:GWP43_07390"/>
<dbReference type="InterPro" id="IPR027417">
    <property type="entry name" value="P-loop_NTPase"/>
</dbReference>
<dbReference type="GO" id="GO:0016020">
    <property type="term" value="C:membrane"/>
    <property type="evidence" value="ECO:0007669"/>
    <property type="project" value="InterPro"/>
</dbReference>
<evidence type="ECO:0000256" key="2">
    <source>
        <dbReference type="ARBA" id="ARBA00022475"/>
    </source>
</evidence>
<evidence type="ECO:0000256" key="6">
    <source>
        <dbReference type="ARBA" id="ARBA00023004"/>
    </source>
</evidence>
<dbReference type="SMART" id="SM00382">
    <property type="entry name" value="AAA"/>
    <property type="match status" value="1"/>
</dbReference>
<keyword evidence="7" id="KW-0406">Ion transport</keyword>
<keyword evidence="4" id="KW-0547">Nucleotide-binding</keyword>
<dbReference type="Proteomes" id="UP000464374">
    <property type="component" value="Chromosome"/>
</dbReference>
<dbReference type="PROSITE" id="PS00211">
    <property type="entry name" value="ABC_TRANSPORTER_1"/>
    <property type="match status" value="1"/>
</dbReference>
<keyword evidence="8" id="KW-0472">Membrane</keyword>
<evidence type="ECO:0000256" key="4">
    <source>
        <dbReference type="ARBA" id="ARBA00022741"/>
    </source>
</evidence>
<keyword evidence="6" id="KW-0408">Iron</keyword>
<evidence type="ECO:0000256" key="8">
    <source>
        <dbReference type="ARBA" id="ARBA00023136"/>
    </source>
</evidence>
<dbReference type="PANTHER" id="PTHR42781">
    <property type="entry name" value="SPERMIDINE/PUTRESCINE IMPORT ATP-BINDING PROTEIN POTA"/>
    <property type="match status" value="1"/>
</dbReference>
<keyword evidence="5 10" id="KW-0067">ATP-binding</keyword>
<keyword evidence="3" id="KW-0410">Iron transport</keyword>
<accession>A0A6P1Y212</accession>
<dbReference type="Pfam" id="PF00005">
    <property type="entry name" value="ABC_tran"/>
    <property type="match status" value="1"/>
</dbReference>
<sequence length="225" mass="24867">MKGDSMGFPINRENDESEAFLRLVCLTKRLPSKTISLSCSVEKAGTLALLGSSGCGKSTVLKMIAGLLPADSGNVFLNGHDITDEPIKKRNIGMVFQDYALFPHLSVEDNIGYGLVSQGISKRESRRAAAEWLERFGLTGMEKRRIEGLSGGERQRVALARTLAVNPLVVLFDEPLSALDAPLRLKLREELKKHQAEMQYTAIYVTHDRDEAEYLADNIIEMPSS</sequence>
<dbReference type="InterPro" id="IPR050093">
    <property type="entry name" value="ABC_SmlMolc_Importer"/>
</dbReference>
<dbReference type="InterPro" id="IPR017871">
    <property type="entry name" value="ABC_transporter-like_CS"/>
</dbReference>